<accession>A0A1B0CRS9</accession>
<feature type="domain" description="EGF-like" evidence="7">
    <location>
        <begin position="339"/>
        <end position="370"/>
    </location>
</feature>
<dbReference type="Pfam" id="PF01826">
    <property type="entry name" value="TIL"/>
    <property type="match status" value="3"/>
</dbReference>
<dbReference type="SMART" id="SM00215">
    <property type="entry name" value="VWC_out"/>
    <property type="match status" value="3"/>
</dbReference>
<dbReference type="EnsemblMetazoa" id="LLOJ007577-RA">
    <property type="protein sequence ID" value="LLOJ007577-PA"/>
    <property type="gene ID" value="LLOJ007577"/>
</dbReference>
<reference evidence="9" key="1">
    <citation type="submission" date="2020-05" db="UniProtKB">
        <authorList>
            <consortium name="EnsemblMetazoa"/>
        </authorList>
    </citation>
    <scope>IDENTIFICATION</scope>
    <source>
        <strain evidence="9">Jacobina</strain>
    </source>
</reference>
<evidence type="ECO:0000256" key="4">
    <source>
        <dbReference type="ARBA" id="ARBA00023180"/>
    </source>
</evidence>
<feature type="signal peptide" evidence="6">
    <location>
        <begin position="1"/>
        <end position="26"/>
    </location>
</feature>
<dbReference type="SMART" id="SM00181">
    <property type="entry name" value="EGF"/>
    <property type="match status" value="2"/>
</dbReference>
<dbReference type="VEuPathDB" id="VectorBase:LLOJ007577"/>
<dbReference type="Pfam" id="PF00094">
    <property type="entry name" value="VWD"/>
    <property type="match status" value="3"/>
</dbReference>
<dbReference type="InterPro" id="IPR001846">
    <property type="entry name" value="VWF_type-D"/>
</dbReference>
<evidence type="ECO:0000259" key="8">
    <source>
        <dbReference type="PROSITE" id="PS51233"/>
    </source>
</evidence>
<evidence type="ECO:0000313" key="9">
    <source>
        <dbReference type="EnsemblMetazoa" id="LLOJ007577-PA"/>
    </source>
</evidence>
<keyword evidence="1" id="KW-0646">Protease inhibitor</keyword>
<dbReference type="VEuPathDB" id="VectorBase:LLONM1_005377"/>
<evidence type="ECO:0000259" key="7">
    <source>
        <dbReference type="PROSITE" id="PS50026"/>
    </source>
</evidence>
<evidence type="ECO:0008006" key="11">
    <source>
        <dbReference type="Google" id="ProtNLM"/>
    </source>
</evidence>
<keyword evidence="5" id="KW-0245">EGF-like domain</keyword>
<sequence>MKVQKVKTLCWCSVFVLFGCISAVWAENEPKTTPNGGDLNNPDDQEVAMRFDQVPVQLEDLIKEKFPGTTEELPEDPAAAPDVQNDAHVGKGFMENLMGIKKGYHHGHHEGHHGHDMHHMFHGGGGFNFQMKQHPSSYGQHSSSYGQHSASYGQHPPYEHHQWTHHEGGALPSGLISQMQGCAGQPNQPLNAVLKCTSNSNTCKATCMANYQFPNGETTLLISCVEGEWIVQGAEWPQVPSCEPICMPKCQNNGICISPGECKCSENFRGPQCQYENKLCLQKPSLPSNSRQTCTSSQCTISCAKGYRFPDGTTVTNVVCREGEWTPKRGDWPTVPDCQPVCSPKCRNGGNCLSFNVCQCPPEFRGPQCQYSVDNCAPKKMKFNGGYNCSGTGDTISCTLYCPQGVNFDFQPAPVYTCSYAKGVFSPETVPKCVFGDNMDVISMGGYKQNTLIRTGQTISGGSWSFSGGGGGGYQEIEITKTRKYKDGGGYEIEGQQGEEFEVIQLPGVYNLYISNDVGIVFREPKASICMTWNGNKVKTFDGLIYSSPFYCSHTLIHDQVDGAFSVIVRACPLGAVQPCPHSLVIFLLNMMYTFEKVNGTVKFSSPKSEIPIPSQLTGMKVTMIGHKVKIVLESIQTSILWDTEKLVVVEASASLWNRTGGLCGTMDMDVRNDFISKTGAKQKLARTFVDSWRTPNVDVDKSKCIATQVEDIDTAKCDPEVRKKAKTVCEKLVKSSKFTNCLEKYNADVLVESCIADYCFCPVAEHPEECSCDGVSVFAQDCVFQGIEFEHGWRDMEICPHPCSDGRIYRACGPSSEPSCGVAVTNEKDPQCREGCFCPDGTIQHDGKCIDPFQCPCQLRGKSFKAGAQVKKDCNTCTCENGSWKCTDVSCGSRCGAIGDPHYVTFDGKRFDFMGKCSYRLFLTENVTVDAENVACPGSISEAMELIPTSLDMPSCTKSVTISYKFGDEKQRSIKLKQGSVILVDGQEVKKLPKTLVRGLLKIRQASSTFLSVEFQDGLKIWWDGVTRVYIDAPASYRDRTQGLCGTFNSNQQDDFLTPEGDIESAVEPFADKWRTKETCPYITDTTPVPHPCQVNIENKSKAEKVCGKLKGKIFDDCHWYVDYMPFYEDCLYDVCACKGDDVNACLCPILSSYAAECARQGVVINWRLTITECGVKCPPGQVFEECGDSCALTCEDLQADYPCRKHCVEGCRCPDRQALNEDNECIPVGMCACAYKGLTFRPGYREVRPGNKFLELCKCSGATWDCVEAKDGDAEKYPAAADIRSKCLASNNEEFTTCEPIEPITCKNMHEIEESTPAECVAGCVCKKGFVLDMSTKKCVRPKDCSCHHGGISYKDGAKIKENCNTCECKGGAWKCTEHQCPGVCTSWGDSHFTTFDGKDFDFQGVCNYVLAKGSLGSTDGGFSVTIQNVLCGSLGETCSKSVHISIQGSNPESLTLSADSPIPGIKDSHDRQKSVQNTTLKSLLVYRAGIFVVVEAPELGLQVKWDRGTRVYITLTNQWRGKVQGLCGNFNSDIQDDFKTPSSGIETNPVIFGDSWKLQDYCPKTTEQVDSCAKHPHRTMWAQRKCGVLKTGAFQACHSEVPVDNFLKRCTHDTCACDQGGDCECLCTALAAYAHACALKGVPIRWRTPDLCPMQCDPECSSYNPCISTCPIETCDNAMPSGKDKWMCSEDSCVEGCKLKGCPEGQIYSNESYSDCVPRSTCKPICMEHEGILYYEGDVVSSDLCQTCRCSRGKKICSGAPCPVGVTTVEDMYITLRPYQEEDMKCISGWSGWINQDVSYVQDIVETSKKAQKIGDKEPLPSYLLMKNVEGGEGATCSPSKIAQIECRTVRGHKSPKSTGENCECSLERGLVCEGSCSDYRNSRSLRLRRNLRG</sequence>
<dbReference type="SUPFAM" id="SSF57196">
    <property type="entry name" value="EGF/Laminin"/>
    <property type="match status" value="1"/>
</dbReference>
<dbReference type="PROSITE" id="PS00022">
    <property type="entry name" value="EGF_1"/>
    <property type="match status" value="2"/>
</dbReference>
<dbReference type="InterPro" id="IPR002919">
    <property type="entry name" value="TIL_dom"/>
</dbReference>
<dbReference type="Pfam" id="PF08742">
    <property type="entry name" value="C8"/>
    <property type="match status" value="3"/>
</dbReference>
<comment type="caution">
    <text evidence="5">Lacks conserved residue(s) required for the propagation of feature annotation.</text>
</comment>
<dbReference type="EMBL" id="AJWK01025250">
    <property type="status" value="NOT_ANNOTATED_CDS"/>
    <property type="molecule type" value="Genomic_DNA"/>
</dbReference>
<dbReference type="Proteomes" id="UP000092461">
    <property type="component" value="Unassembled WGS sequence"/>
</dbReference>
<dbReference type="PROSITE" id="PS50026">
    <property type="entry name" value="EGF_3"/>
    <property type="match status" value="2"/>
</dbReference>
<feature type="domain" description="VWFD" evidence="8">
    <location>
        <begin position="528"/>
        <end position="706"/>
    </location>
</feature>
<feature type="disulfide bond" evidence="5">
    <location>
        <begin position="264"/>
        <end position="273"/>
    </location>
</feature>
<dbReference type="InterPro" id="IPR001007">
    <property type="entry name" value="VWF_dom"/>
</dbReference>
<dbReference type="Gene3D" id="2.10.25.10">
    <property type="entry name" value="Laminin"/>
    <property type="match status" value="5"/>
</dbReference>
<dbReference type="InterPro" id="IPR000742">
    <property type="entry name" value="EGF"/>
</dbReference>
<dbReference type="EMBL" id="AJWK01025249">
    <property type="status" value="NOT_ANNOTATED_CDS"/>
    <property type="molecule type" value="Genomic_DNA"/>
</dbReference>
<evidence type="ECO:0000313" key="10">
    <source>
        <dbReference type="Proteomes" id="UP000092461"/>
    </source>
</evidence>
<feature type="disulfide bond" evidence="5">
    <location>
        <begin position="342"/>
        <end position="352"/>
    </location>
</feature>
<dbReference type="InterPro" id="IPR014853">
    <property type="entry name" value="VWF/SSPO/ZAN-like_Cys-rich_dom"/>
</dbReference>
<dbReference type="SMART" id="SM00216">
    <property type="entry name" value="VWD"/>
    <property type="match status" value="3"/>
</dbReference>
<evidence type="ECO:0000256" key="5">
    <source>
        <dbReference type="PROSITE-ProRule" id="PRU00076"/>
    </source>
</evidence>
<dbReference type="CDD" id="cd19941">
    <property type="entry name" value="TIL"/>
    <property type="match status" value="4"/>
</dbReference>
<dbReference type="Pfam" id="PF23244">
    <property type="entry name" value="VWF"/>
    <property type="match status" value="2"/>
</dbReference>
<keyword evidence="4" id="KW-0325">Glycoprotein</keyword>
<dbReference type="PROSITE" id="PS51233">
    <property type="entry name" value="VWFD"/>
    <property type="match status" value="3"/>
</dbReference>
<dbReference type="PROSITE" id="PS51257">
    <property type="entry name" value="PROKAR_LIPOPROTEIN"/>
    <property type="match status" value="1"/>
</dbReference>
<dbReference type="GO" id="GO:0031012">
    <property type="term" value="C:extracellular matrix"/>
    <property type="evidence" value="ECO:0007669"/>
    <property type="project" value="TreeGrafter"/>
</dbReference>
<keyword evidence="10" id="KW-1185">Reference proteome</keyword>
<name>A0A1B0CRS9_LUTLO</name>
<keyword evidence="6" id="KW-0732">Signal</keyword>
<evidence type="ECO:0000256" key="3">
    <source>
        <dbReference type="ARBA" id="ARBA00023157"/>
    </source>
</evidence>
<organism evidence="9 10">
    <name type="scientific">Lutzomyia longipalpis</name>
    <name type="common">Sand fly</name>
    <dbReference type="NCBI Taxonomy" id="7200"/>
    <lineage>
        <taxon>Eukaryota</taxon>
        <taxon>Metazoa</taxon>
        <taxon>Ecdysozoa</taxon>
        <taxon>Arthropoda</taxon>
        <taxon>Hexapoda</taxon>
        <taxon>Insecta</taxon>
        <taxon>Pterygota</taxon>
        <taxon>Neoptera</taxon>
        <taxon>Endopterygota</taxon>
        <taxon>Diptera</taxon>
        <taxon>Nematocera</taxon>
        <taxon>Psychodoidea</taxon>
        <taxon>Psychodidae</taxon>
        <taxon>Lutzomyia</taxon>
        <taxon>Lutzomyia</taxon>
    </lineage>
</organism>
<dbReference type="PANTHER" id="PTHR11339:SF386">
    <property type="entry name" value="HEMOLECTIN, ISOFORM A"/>
    <property type="match status" value="1"/>
</dbReference>
<feature type="chain" id="PRO_5008406070" description="Hemolectin" evidence="6">
    <location>
        <begin position="27"/>
        <end position="1897"/>
    </location>
</feature>
<proteinExistence type="predicted"/>
<feature type="domain" description="EGF-like" evidence="7">
    <location>
        <begin position="243"/>
        <end position="274"/>
    </location>
</feature>
<dbReference type="GO" id="GO:0005615">
    <property type="term" value="C:extracellular space"/>
    <property type="evidence" value="ECO:0007669"/>
    <property type="project" value="TreeGrafter"/>
</dbReference>
<dbReference type="FunFam" id="2.10.25.10:FF:000674">
    <property type="entry name" value="Mucin-2"/>
    <property type="match status" value="1"/>
</dbReference>
<keyword evidence="2" id="KW-0677">Repeat</keyword>
<dbReference type="SMART" id="SM00832">
    <property type="entry name" value="C8"/>
    <property type="match status" value="3"/>
</dbReference>
<protein>
    <recommendedName>
        <fullName evidence="11">Hemolectin</fullName>
    </recommendedName>
</protein>
<dbReference type="SUPFAM" id="SSF57603">
    <property type="entry name" value="FnI-like domain"/>
    <property type="match status" value="1"/>
</dbReference>
<dbReference type="SUPFAM" id="SSF57567">
    <property type="entry name" value="Serine protease inhibitors"/>
    <property type="match status" value="3"/>
</dbReference>
<evidence type="ECO:0000256" key="2">
    <source>
        <dbReference type="ARBA" id="ARBA00022737"/>
    </source>
</evidence>
<evidence type="ECO:0000256" key="6">
    <source>
        <dbReference type="SAM" id="SignalP"/>
    </source>
</evidence>
<feature type="domain" description="VWFD" evidence="8">
    <location>
        <begin position="1385"/>
        <end position="1566"/>
    </location>
</feature>
<feature type="domain" description="VWFD" evidence="8">
    <location>
        <begin position="894"/>
        <end position="1082"/>
    </location>
</feature>
<keyword evidence="3 5" id="KW-1015">Disulfide bond</keyword>
<dbReference type="InterPro" id="IPR036084">
    <property type="entry name" value="Ser_inhib-like_sf"/>
</dbReference>
<dbReference type="GO" id="GO:0030414">
    <property type="term" value="F:peptidase inhibitor activity"/>
    <property type="evidence" value="ECO:0007669"/>
    <property type="project" value="UniProtKB-KW"/>
</dbReference>
<evidence type="ECO:0000256" key="1">
    <source>
        <dbReference type="ARBA" id="ARBA00022690"/>
    </source>
</evidence>
<dbReference type="InterPro" id="IPR050780">
    <property type="entry name" value="Mucin_vWF_Thrombospondin_sf"/>
</dbReference>
<feature type="disulfide bond" evidence="5">
    <location>
        <begin position="360"/>
        <end position="369"/>
    </location>
</feature>
<dbReference type="PANTHER" id="PTHR11339">
    <property type="entry name" value="EXTRACELLULAR MATRIX GLYCOPROTEIN RELATED"/>
    <property type="match status" value="1"/>
</dbReference>
<feature type="disulfide bond" evidence="5">
    <location>
        <begin position="246"/>
        <end position="256"/>
    </location>
</feature>